<comment type="caution">
    <text evidence="3">The sequence shown here is derived from an EMBL/GenBank/DDBJ whole genome shotgun (WGS) entry which is preliminary data.</text>
</comment>
<dbReference type="SMART" id="SM00749">
    <property type="entry name" value="BON"/>
    <property type="match status" value="2"/>
</dbReference>
<evidence type="ECO:0000313" key="4">
    <source>
        <dbReference type="Proteomes" id="UP001431449"/>
    </source>
</evidence>
<sequence length="208" mass="21984">MIKKTLPFALSLALGVGFGGGVAIADDHADHDRTVGQVIDDSTITASIKTKLMDDERTEAFDINVTTKSGVVTLKGGADSEAARDVATHIARTTEGVVSVDNRIVVAPEGSLARREANTATLSGEARAEAAELGEKSKDAWLTTKVKSQLLAEDDVDGSKINVETKNEVVHLSGVIESDTMKAMAIRIAENTEGVRDVDAKRLKVIEG</sequence>
<organism evidence="3 4">
    <name type="scientific">Pseudomarimonas salicorniae</name>
    <dbReference type="NCBI Taxonomy" id="2933270"/>
    <lineage>
        <taxon>Bacteria</taxon>
        <taxon>Pseudomonadati</taxon>
        <taxon>Pseudomonadota</taxon>
        <taxon>Gammaproteobacteria</taxon>
        <taxon>Lysobacterales</taxon>
        <taxon>Lysobacteraceae</taxon>
        <taxon>Pseudomarimonas</taxon>
    </lineage>
</organism>
<protein>
    <submittedName>
        <fullName evidence="3">BON domain-containing protein</fullName>
    </submittedName>
</protein>
<keyword evidence="4" id="KW-1185">Reference proteome</keyword>
<name>A0ABT0GDH9_9GAMM</name>
<feature type="domain" description="BON" evidence="2">
    <location>
        <begin position="138"/>
        <end position="207"/>
    </location>
</feature>
<dbReference type="InterPro" id="IPR014004">
    <property type="entry name" value="Transpt-assoc_nodulatn_dom_bac"/>
</dbReference>
<dbReference type="Proteomes" id="UP001431449">
    <property type="component" value="Unassembled WGS sequence"/>
</dbReference>
<dbReference type="Pfam" id="PF04972">
    <property type="entry name" value="BON"/>
    <property type="match status" value="2"/>
</dbReference>
<proteinExistence type="predicted"/>
<dbReference type="InterPro" id="IPR051686">
    <property type="entry name" value="Lipoprotein_DolP"/>
</dbReference>
<dbReference type="EMBL" id="JALNMH010000002">
    <property type="protein sequence ID" value="MCK7592597.1"/>
    <property type="molecule type" value="Genomic_DNA"/>
</dbReference>
<dbReference type="PANTHER" id="PTHR34606:SF15">
    <property type="entry name" value="BON DOMAIN-CONTAINING PROTEIN"/>
    <property type="match status" value="1"/>
</dbReference>
<evidence type="ECO:0000313" key="3">
    <source>
        <dbReference type="EMBL" id="MCK7592597.1"/>
    </source>
</evidence>
<dbReference type="RefSeq" id="WP_248204819.1">
    <property type="nucleotide sequence ID" value="NZ_JALNMH010000002.1"/>
</dbReference>
<reference evidence="3" key="1">
    <citation type="submission" date="2022-04" db="EMBL/GenBank/DDBJ databases">
        <title>Lysobacter sp. CAU 1642 isolated from sea sand.</title>
        <authorList>
            <person name="Kim W."/>
        </authorList>
    </citation>
    <scope>NUCLEOTIDE SEQUENCE</scope>
    <source>
        <strain evidence="3">CAU 1642</strain>
    </source>
</reference>
<evidence type="ECO:0000259" key="2">
    <source>
        <dbReference type="PROSITE" id="PS50914"/>
    </source>
</evidence>
<feature type="signal peptide" evidence="1">
    <location>
        <begin position="1"/>
        <end position="25"/>
    </location>
</feature>
<feature type="domain" description="BON" evidence="2">
    <location>
        <begin position="40"/>
        <end position="108"/>
    </location>
</feature>
<dbReference type="PANTHER" id="PTHR34606">
    <property type="entry name" value="BON DOMAIN-CONTAINING PROTEIN"/>
    <property type="match status" value="1"/>
</dbReference>
<gene>
    <name evidence="3" type="ORF">M0G41_02820</name>
</gene>
<evidence type="ECO:0000256" key="1">
    <source>
        <dbReference type="SAM" id="SignalP"/>
    </source>
</evidence>
<dbReference type="Gene3D" id="3.30.1340.30">
    <property type="match status" value="2"/>
</dbReference>
<dbReference type="PROSITE" id="PS50914">
    <property type="entry name" value="BON"/>
    <property type="match status" value="2"/>
</dbReference>
<accession>A0ABT0GDH9</accession>
<feature type="chain" id="PRO_5046584512" evidence="1">
    <location>
        <begin position="26"/>
        <end position="208"/>
    </location>
</feature>
<keyword evidence="1" id="KW-0732">Signal</keyword>
<dbReference type="InterPro" id="IPR007055">
    <property type="entry name" value="BON_dom"/>
</dbReference>